<accession>A0A8S0XZV1</accession>
<dbReference type="Proteomes" id="UP000467700">
    <property type="component" value="Unassembled WGS sequence"/>
</dbReference>
<proteinExistence type="predicted"/>
<reference evidence="1 2" key="1">
    <citation type="submission" date="2020-01" db="EMBL/GenBank/DDBJ databases">
        <authorList>
            <person name="Gupta K D."/>
        </authorList>
    </citation>
    <scope>NUCLEOTIDE SEQUENCE [LARGE SCALE GENOMIC DNA]</scope>
</reference>
<evidence type="ECO:0000313" key="2">
    <source>
        <dbReference type="Proteomes" id="UP000467700"/>
    </source>
</evidence>
<dbReference type="OrthoDB" id="10304694at2759"/>
<organism evidence="1 2">
    <name type="scientific">Cyclocybe aegerita</name>
    <name type="common">Black poplar mushroom</name>
    <name type="synonym">Agrocybe aegerita</name>
    <dbReference type="NCBI Taxonomy" id="1973307"/>
    <lineage>
        <taxon>Eukaryota</taxon>
        <taxon>Fungi</taxon>
        <taxon>Dikarya</taxon>
        <taxon>Basidiomycota</taxon>
        <taxon>Agaricomycotina</taxon>
        <taxon>Agaricomycetes</taxon>
        <taxon>Agaricomycetidae</taxon>
        <taxon>Agaricales</taxon>
        <taxon>Agaricineae</taxon>
        <taxon>Bolbitiaceae</taxon>
        <taxon>Cyclocybe</taxon>
    </lineage>
</organism>
<comment type="caution">
    <text evidence="1">The sequence shown here is derived from an EMBL/GenBank/DDBJ whole genome shotgun (WGS) entry which is preliminary data.</text>
</comment>
<evidence type="ECO:0000313" key="1">
    <source>
        <dbReference type="EMBL" id="CAA7270131.1"/>
    </source>
</evidence>
<dbReference type="AlphaFoldDB" id="A0A8S0XZV1"/>
<keyword evidence="2" id="KW-1185">Reference proteome</keyword>
<sequence>MEKEIVATKLYVRKNETSRKNKEGRIRWEPGAAKAALKVALKQDSVVQAMRRGRRLQGNRVIVVLTRALAEKSDTCHTPHLTARVFAAHGVKPYLGSIHAFPEGTDTPATYQPSWKEKGGQWKKSVFGNIKREDYKIF</sequence>
<protein>
    <submittedName>
        <fullName evidence="1">Uncharacterized protein</fullName>
    </submittedName>
</protein>
<dbReference type="EMBL" id="CACVBS010000085">
    <property type="protein sequence ID" value="CAA7270131.1"/>
    <property type="molecule type" value="Genomic_DNA"/>
</dbReference>
<name>A0A8S0XZV1_CYCAE</name>
<gene>
    <name evidence="1" type="ORF">AAE3_LOCUS12339</name>
</gene>